<evidence type="ECO:0000256" key="1">
    <source>
        <dbReference type="SAM" id="SignalP"/>
    </source>
</evidence>
<keyword evidence="3" id="KW-1185">Reference proteome</keyword>
<protein>
    <submittedName>
        <fullName evidence="2">40523_t:CDS:1</fullName>
    </submittedName>
</protein>
<evidence type="ECO:0000313" key="2">
    <source>
        <dbReference type="EMBL" id="CAG8776876.1"/>
    </source>
</evidence>
<organism evidence="2 3">
    <name type="scientific">Gigaspora margarita</name>
    <dbReference type="NCBI Taxonomy" id="4874"/>
    <lineage>
        <taxon>Eukaryota</taxon>
        <taxon>Fungi</taxon>
        <taxon>Fungi incertae sedis</taxon>
        <taxon>Mucoromycota</taxon>
        <taxon>Glomeromycotina</taxon>
        <taxon>Glomeromycetes</taxon>
        <taxon>Diversisporales</taxon>
        <taxon>Gigasporaceae</taxon>
        <taxon>Gigaspora</taxon>
    </lineage>
</organism>
<accession>A0ABN7VJU0</accession>
<feature type="signal peptide" evidence="1">
    <location>
        <begin position="1"/>
        <end position="17"/>
    </location>
</feature>
<proteinExistence type="predicted"/>
<feature type="chain" id="PRO_5045825842" evidence="1">
    <location>
        <begin position="18"/>
        <end position="68"/>
    </location>
</feature>
<gene>
    <name evidence="2" type="ORF">GMARGA_LOCUS19187</name>
</gene>
<dbReference type="Proteomes" id="UP000789901">
    <property type="component" value="Unassembled WGS sequence"/>
</dbReference>
<name>A0ABN7VJU0_GIGMA</name>
<reference evidence="2 3" key="1">
    <citation type="submission" date="2021-06" db="EMBL/GenBank/DDBJ databases">
        <authorList>
            <person name="Kallberg Y."/>
            <person name="Tangrot J."/>
            <person name="Rosling A."/>
        </authorList>
    </citation>
    <scope>NUCLEOTIDE SEQUENCE [LARGE SCALE GENOMIC DNA]</scope>
    <source>
        <strain evidence="2 3">120-4 pot B 10/14</strain>
    </source>
</reference>
<dbReference type="EMBL" id="CAJVQB010015835">
    <property type="protein sequence ID" value="CAG8776876.1"/>
    <property type="molecule type" value="Genomic_DNA"/>
</dbReference>
<sequence>MLLCLICLLITKAVVNLDYKDNDSNELSTTSVLDTEESGLSKVLISPPTQSIDPQNYENKQRQCSICH</sequence>
<evidence type="ECO:0000313" key="3">
    <source>
        <dbReference type="Proteomes" id="UP000789901"/>
    </source>
</evidence>
<comment type="caution">
    <text evidence="2">The sequence shown here is derived from an EMBL/GenBank/DDBJ whole genome shotgun (WGS) entry which is preliminary data.</text>
</comment>
<keyword evidence="1" id="KW-0732">Signal</keyword>